<dbReference type="KEGG" id="meme:HYG87_01840"/>
<dbReference type="EMBL" id="CP058560">
    <property type="protein sequence ID" value="QUH22596.1"/>
    <property type="molecule type" value="Genomic_DNA"/>
</dbReference>
<evidence type="ECO:0000313" key="3">
    <source>
        <dbReference type="Proteomes" id="UP000681041"/>
    </source>
</evidence>
<evidence type="ECO:0000256" key="1">
    <source>
        <dbReference type="SAM" id="Phobius"/>
    </source>
</evidence>
<sequence>MMDFKKIEEVLENERDLDSEFKIDEVLENERDLDSEFKIDEVLENERDLFCSIKFKAIILGGAFNLILIFLISAVFTLTFNNFPQFAIPLLFIIIFGGGLVSGSLSRDYTLSAIINGTILGILMGLFFGIIIGTGAGFLMGLVLLTPFSLLGGFTGFKIKKKYF</sequence>
<dbReference type="Proteomes" id="UP000681041">
    <property type="component" value="Chromosome"/>
</dbReference>
<reference evidence="2" key="1">
    <citation type="submission" date="2020-07" db="EMBL/GenBank/DDBJ databases">
        <title>Methanobacterium. sp. MethCan genome.</title>
        <authorList>
            <person name="Postec A."/>
            <person name="Quemeneur M."/>
        </authorList>
    </citation>
    <scope>NUCLEOTIDE SEQUENCE</scope>
    <source>
        <strain evidence="2">MethCAN</strain>
    </source>
</reference>
<name>A0A8T8K279_9EURY</name>
<feature type="transmembrane region" description="Helical" evidence="1">
    <location>
        <begin position="113"/>
        <end position="132"/>
    </location>
</feature>
<organism evidence="2 3">
    <name type="scientific">Methanobacterium alkalithermotolerans</name>
    <dbReference type="NCBI Taxonomy" id="2731220"/>
    <lineage>
        <taxon>Archaea</taxon>
        <taxon>Methanobacteriati</taxon>
        <taxon>Methanobacteriota</taxon>
        <taxon>Methanomada group</taxon>
        <taxon>Methanobacteria</taxon>
        <taxon>Methanobacteriales</taxon>
        <taxon>Methanobacteriaceae</taxon>
        <taxon>Methanobacterium</taxon>
    </lineage>
</organism>
<dbReference type="AlphaFoldDB" id="A0A8T8K279"/>
<feature type="transmembrane region" description="Helical" evidence="1">
    <location>
        <begin position="86"/>
        <end position="106"/>
    </location>
</feature>
<protein>
    <submittedName>
        <fullName evidence="2">Uncharacterized protein</fullName>
    </submittedName>
</protein>
<keyword evidence="1" id="KW-0812">Transmembrane</keyword>
<feature type="transmembrane region" description="Helical" evidence="1">
    <location>
        <begin position="57"/>
        <end position="80"/>
    </location>
</feature>
<keyword evidence="1" id="KW-0472">Membrane</keyword>
<accession>A0A8T8K279</accession>
<keyword evidence="3" id="KW-1185">Reference proteome</keyword>
<proteinExistence type="predicted"/>
<feature type="transmembrane region" description="Helical" evidence="1">
    <location>
        <begin position="138"/>
        <end position="157"/>
    </location>
</feature>
<keyword evidence="1" id="KW-1133">Transmembrane helix</keyword>
<dbReference type="RefSeq" id="WP_211533540.1">
    <property type="nucleotide sequence ID" value="NZ_CP058560.1"/>
</dbReference>
<evidence type="ECO:0000313" key="2">
    <source>
        <dbReference type="EMBL" id="QUH22596.1"/>
    </source>
</evidence>
<dbReference type="GeneID" id="64819466"/>
<gene>
    <name evidence="2" type="ORF">HYG87_01840</name>
</gene>